<dbReference type="SUPFAM" id="SSF57625">
    <property type="entry name" value="Invertebrate chitin-binding proteins"/>
    <property type="match status" value="2"/>
</dbReference>
<keyword evidence="4" id="KW-1185">Reference proteome</keyword>
<feature type="domain" description="Chitin-binding type-2" evidence="2">
    <location>
        <begin position="34"/>
        <end position="90"/>
    </location>
</feature>
<evidence type="ECO:0000313" key="4">
    <source>
        <dbReference type="Proteomes" id="UP000594262"/>
    </source>
</evidence>
<reference evidence="3" key="1">
    <citation type="submission" date="2021-01" db="UniProtKB">
        <authorList>
            <consortium name="EnsemblMetazoa"/>
        </authorList>
    </citation>
    <scope>IDENTIFICATION</scope>
</reference>
<organism evidence="3 4">
    <name type="scientific">Clytia hemisphaerica</name>
    <dbReference type="NCBI Taxonomy" id="252671"/>
    <lineage>
        <taxon>Eukaryota</taxon>
        <taxon>Metazoa</taxon>
        <taxon>Cnidaria</taxon>
        <taxon>Hydrozoa</taxon>
        <taxon>Hydroidolina</taxon>
        <taxon>Leptothecata</taxon>
        <taxon>Obeliida</taxon>
        <taxon>Clytiidae</taxon>
        <taxon>Clytia</taxon>
    </lineage>
</organism>
<name>A0A7M5X2S2_9CNID</name>
<dbReference type="InterPro" id="IPR002557">
    <property type="entry name" value="Chitin-bd_dom"/>
</dbReference>
<dbReference type="InterPro" id="IPR036508">
    <property type="entry name" value="Chitin-bd_dom_sf"/>
</dbReference>
<protein>
    <recommendedName>
        <fullName evidence="2">Chitin-binding type-2 domain-containing protein</fullName>
    </recommendedName>
</protein>
<evidence type="ECO:0000259" key="2">
    <source>
        <dbReference type="SMART" id="SM00494"/>
    </source>
</evidence>
<dbReference type="OrthoDB" id="6020543at2759"/>
<accession>A0A7M5X2S2</accession>
<dbReference type="GO" id="GO:0005576">
    <property type="term" value="C:extracellular region"/>
    <property type="evidence" value="ECO:0007669"/>
    <property type="project" value="InterPro"/>
</dbReference>
<dbReference type="EnsemblMetazoa" id="CLYHEMT016883.1">
    <property type="protein sequence ID" value="CLYHEMP016883.1"/>
    <property type="gene ID" value="CLYHEMG016883"/>
</dbReference>
<sequence length="172" mass="19137">MGFILTCALLIVVIGAAKTSDGDDSLTYKNCRDSLCARRADGNYGIKDAPNHFVSCVNKKAYCQHCWPSTLVYKEECNQCTYTLKDECQTTHAIVAPPRREGDKEIICPDICVKKGPKFDGNIANPNYKGHYVACWKGMTVGCIDCPGDLLFNEKEQACLYDGKFMTEPMKN</sequence>
<dbReference type="GeneID" id="136798764"/>
<feature type="chain" id="PRO_5029690586" description="Chitin-binding type-2 domain-containing protein" evidence="1">
    <location>
        <begin position="20"/>
        <end position="172"/>
    </location>
</feature>
<dbReference type="GO" id="GO:0008061">
    <property type="term" value="F:chitin binding"/>
    <property type="evidence" value="ECO:0007669"/>
    <property type="project" value="InterPro"/>
</dbReference>
<dbReference type="Proteomes" id="UP000594262">
    <property type="component" value="Unplaced"/>
</dbReference>
<dbReference type="SMART" id="SM00494">
    <property type="entry name" value="ChtBD2"/>
    <property type="match status" value="2"/>
</dbReference>
<keyword evidence="1" id="KW-0732">Signal</keyword>
<dbReference type="AlphaFoldDB" id="A0A7M5X2S2"/>
<evidence type="ECO:0000313" key="3">
    <source>
        <dbReference type="EnsemblMetazoa" id="CLYHEMP016883.1"/>
    </source>
</evidence>
<dbReference type="RefSeq" id="XP_066911535.1">
    <property type="nucleotide sequence ID" value="XM_067055434.1"/>
</dbReference>
<feature type="signal peptide" evidence="1">
    <location>
        <begin position="1"/>
        <end position="19"/>
    </location>
</feature>
<feature type="domain" description="Chitin-binding type-2" evidence="2">
    <location>
        <begin position="110"/>
        <end position="166"/>
    </location>
</feature>
<dbReference type="Gene3D" id="3.20.20.80">
    <property type="entry name" value="Glycosidases"/>
    <property type="match status" value="1"/>
</dbReference>
<proteinExistence type="predicted"/>
<evidence type="ECO:0000256" key="1">
    <source>
        <dbReference type="SAM" id="SignalP"/>
    </source>
</evidence>
<dbReference type="Pfam" id="PF01607">
    <property type="entry name" value="CBM_14"/>
    <property type="match status" value="1"/>
</dbReference>